<feature type="region of interest" description="Disordered" evidence="1">
    <location>
        <begin position="463"/>
        <end position="485"/>
    </location>
</feature>
<dbReference type="AlphaFoldDB" id="A0A5N6JWW1"/>
<dbReference type="GO" id="GO:0006606">
    <property type="term" value="P:protein import into nucleus"/>
    <property type="evidence" value="ECO:0007669"/>
    <property type="project" value="TreeGrafter"/>
</dbReference>
<feature type="region of interest" description="Disordered" evidence="1">
    <location>
        <begin position="144"/>
        <end position="179"/>
    </location>
</feature>
<reference evidence="2 3" key="1">
    <citation type="submission" date="2019-06" db="EMBL/GenBank/DDBJ databases">
        <title>Genome Sequence of the Brown Rot Fungal Pathogen Monilinia laxa.</title>
        <authorList>
            <person name="De Miccolis Angelini R.M."/>
            <person name="Landi L."/>
            <person name="Abate D."/>
            <person name="Pollastro S."/>
            <person name="Romanazzi G."/>
            <person name="Faretra F."/>
        </authorList>
    </citation>
    <scope>NUCLEOTIDE SEQUENCE [LARGE SCALE GENOMIC DNA]</scope>
    <source>
        <strain evidence="2 3">Mlax316</strain>
    </source>
</reference>
<proteinExistence type="predicted"/>
<organism evidence="2 3">
    <name type="scientific">Monilinia laxa</name>
    <name type="common">Brown rot fungus</name>
    <name type="synonym">Sclerotinia laxa</name>
    <dbReference type="NCBI Taxonomy" id="61186"/>
    <lineage>
        <taxon>Eukaryota</taxon>
        <taxon>Fungi</taxon>
        <taxon>Dikarya</taxon>
        <taxon>Ascomycota</taxon>
        <taxon>Pezizomycotina</taxon>
        <taxon>Leotiomycetes</taxon>
        <taxon>Helotiales</taxon>
        <taxon>Sclerotiniaceae</taxon>
        <taxon>Monilinia</taxon>
    </lineage>
</organism>
<dbReference type="CDD" id="cd18724">
    <property type="entry name" value="PIN_LabA-like"/>
    <property type="match status" value="1"/>
</dbReference>
<sequence>MLEYRVEYLNIIFRSFLNIIIVTTLKITSTRAPLLVDNHINYMIESSVPPSWDLVPSIDLSDDPTSNEDDSNHEPWDLTPAVDLFDRLIVSNEDDSDHEPSYFDYISKNDQSITSRCTSNTLGDFTKIWNYLNNNASTHCQEIDEGDYESASPSFSSGDVFSGPDSLPDSLPSPVIDNSDTPDIFETYVRKSKEARWKSEVRGTKFPKQTQRRQSIRDLENDSEHPTLLSGTELNKPIAGQVLPQKKLASSPLATDRLFEIQSPSLQRSRRTLQQKFYSNSQTDESSGLESGIETPSRLKSTNSLARVPIGYIDNDLISGAKHLLYNSIFEEQRKAIVRKLLRRSSVDKYTLLKPPTFSQRSTDPEAIHIFVDYSNIIIGFNQALRRAIPEEVQMKIPLFSYRSLSFILERNRPVARRILSGSKQPHISKLPGHFIEAQRYGYETNIMDRVWKDRELAPKKMLRGRGNGYLNGQSSESDTPSSNKLIKAQCEQGVDEILHLKLLETLCDFNKPSTIVLATGDGAEAEYSGGFFKNVERALEKDWKVELVAWKYGLSHEYRSKSFRQRWGKQFSILLLDNFCEELLGIWAEQEVPAGNLLMAVEVFNQIPINELFHIYKREGTQESFHDMGIWNLGMLSSIEEYSITI</sequence>
<dbReference type="Proteomes" id="UP000326757">
    <property type="component" value="Unassembled WGS sequence"/>
</dbReference>
<feature type="region of interest" description="Disordered" evidence="1">
    <location>
        <begin position="277"/>
        <end position="298"/>
    </location>
</feature>
<gene>
    <name evidence="2" type="ORF">EYC80_007753</name>
</gene>
<feature type="compositionally biased region" description="Polar residues" evidence="1">
    <location>
        <begin position="471"/>
        <end position="485"/>
    </location>
</feature>
<protein>
    <recommendedName>
        <fullName evidence="4">NYN domain-containing protein</fullName>
    </recommendedName>
</protein>
<comment type="caution">
    <text evidence="2">The sequence shown here is derived from an EMBL/GenBank/DDBJ whole genome shotgun (WGS) entry which is preliminary data.</text>
</comment>
<dbReference type="PANTHER" id="PTHR15837">
    <property type="entry name" value="RAN GUANINE NUCLEOTIDE RELEASE FACTOR"/>
    <property type="match status" value="1"/>
</dbReference>
<dbReference type="InterPro" id="IPR007681">
    <property type="entry name" value="Mog1"/>
</dbReference>
<dbReference type="PANTHER" id="PTHR15837:SF5">
    <property type="entry name" value="NYN DOMAIN-CONTAINING PROTEIN"/>
    <property type="match status" value="1"/>
</dbReference>
<feature type="region of interest" description="Disordered" evidence="1">
    <location>
        <begin position="57"/>
        <end position="76"/>
    </location>
</feature>
<name>A0A5N6JWW1_MONLA</name>
<dbReference type="GO" id="GO:0005634">
    <property type="term" value="C:nucleus"/>
    <property type="evidence" value="ECO:0007669"/>
    <property type="project" value="TreeGrafter"/>
</dbReference>
<keyword evidence="3" id="KW-1185">Reference proteome</keyword>
<evidence type="ECO:0000256" key="1">
    <source>
        <dbReference type="SAM" id="MobiDB-lite"/>
    </source>
</evidence>
<dbReference type="Gene3D" id="3.40.50.1010">
    <property type="entry name" value="5'-nuclease"/>
    <property type="match status" value="1"/>
</dbReference>
<evidence type="ECO:0000313" key="2">
    <source>
        <dbReference type="EMBL" id="KAB8293442.1"/>
    </source>
</evidence>
<feature type="compositionally biased region" description="Basic and acidic residues" evidence="1">
    <location>
        <begin position="215"/>
        <end position="225"/>
    </location>
</feature>
<feature type="compositionally biased region" description="Acidic residues" evidence="1">
    <location>
        <begin position="60"/>
        <end position="69"/>
    </location>
</feature>
<dbReference type="GO" id="GO:0031267">
    <property type="term" value="F:small GTPase binding"/>
    <property type="evidence" value="ECO:0007669"/>
    <property type="project" value="TreeGrafter"/>
</dbReference>
<feature type="compositionally biased region" description="Low complexity" evidence="1">
    <location>
        <begin position="162"/>
        <end position="174"/>
    </location>
</feature>
<dbReference type="EMBL" id="VIGI01000012">
    <property type="protein sequence ID" value="KAB8293442.1"/>
    <property type="molecule type" value="Genomic_DNA"/>
</dbReference>
<dbReference type="GO" id="GO:0005085">
    <property type="term" value="F:guanyl-nucleotide exchange factor activity"/>
    <property type="evidence" value="ECO:0007669"/>
    <property type="project" value="TreeGrafter"/>
</dbReference>
<evidence type="ECO:0008006" key="4">
    <source>
        <dbReference type="Google" id="ProtNLM"/>
    </source>
</evidence>
<feature type="compositionally biased region" description="Polar residues" evidence="1">
    <location>
        <begin position="277"/>
        <end position="289"/>
    </location>
</feature>
<accession>A0A5N6JWW1</accession>
<dbReference type="OrthoDB" id="5590473at2759"/>
<feature type="region of interest" description="Disordered" evidence="1">
    <location>
        <begin position="199"/>
        <end position="236"/>
    </location>
</feature>
<evidence type="ECO:0000313" key="3">
    <source>
        <dbReference type="Proteomes" id="UP000326757"/>
    </source>
</evidence>